<keyword evidence="2" id="KW-0378">Hydrolase</keyword>
<protein>
    <submittedName>
        <fullName evidence="4">NTE family protein</fullName>
    </submittedName>
</protein>
<feature type="short sequence motif" description="DGA/G" evidence="2">
    <location>
        <begin position="187"/>
        <end position="189"/>
    </location>
</feature>
<evidence type="ECO:0000259" key="3">
    <source>
        <dbReference type="PROSITE" id="PS51635"/>
    </source>
</evidence>
<dbReference type="InterPro" id="IPR002641">
    <property type="entry name" value="PNPLA_dom"/>
</dbReference>
<name>A0A7X0ML78_9SPHI</name>
<gene>
    <name evidence="4" type="ORF">HDF25_004999</name>
</gene>
<dbReference type="SUPFAM" id="SSF52151">
    <property type="entry name" value="FabD/lysophospholipase-like"/>
    <property type="match status" value="1"/>
</dbReference>
<feature type="short sequence motif" description="GXSXG" evidence="2">
    <location>
        <begin position="45"/>
        <end position="49"/>
    </location>
</feature>
<evidence type="ECO:0000313" key="4">
    <source>
        <dbReference type="EMBL" id="MBB6502816.1"/>
    </source>
</evidence>
<dbReference type="Pfam" id="PF01734">
    <property type="entry name" value="Patatin"/>
    <property type="match status" value="1"/>
</dbReference>
<evidence type="ECO:0000256" key="2">
    <source>
        <dbReference type="PROSITE-ProRule" id="PRU01161"/>
    </source>
</evidence>
<accession>A0A7X0ML78</accession>
<feature type="active site" description="Nucleophile" evidence="2">
    <location>
        <position position="47"/>
    </location>
</feature>
<proteinExistence type="predicted"/>
<dbReference type="GO" id="GO:0016787">
    <property type="term" value="F:hydrolase activity"/>
    <property type="evidence" value="ECO:0007669"/>
    <property type="project" value="UniProtKB-UniRule"/>
</dbReference>
<dbReference type="GO" id="GO:0016042">
    <property type="term" value="P:lipid catabolic process"/>
    <property type="evidence" value="ECO:0007669"/>
    <property type="project" value="UniProtKB-UniRule"/>
</dbReference>
<reference evidence="4 5" key="1">
    <citation type="submission" date="2020-08" db="EMBL/GenBank/DDBJ databases">
        <title>Genomic Encyclopedia of Type Strains, Phase IV (KMG-V): Genome sequencing to study the core and pangenomes of soil and plant-associated prokaryotes.</title>
        <authorList>
            <person name="Whitman W."/>
        </authorList>
    </citation>
    <scope>NUCLEOTIDE SEQUENCE [LARGE SCALE GENOMIC DNA]</scope>
    <source>
        <strain evidence="4 5">M2T3</strain>
    </source>
</reference>
<dbReference type="EMBL" id="JACHCC010000016">
    <property type="protein sequence ID" value="MBB6502816.1"/>
    <property type="molecule type" value="Genomic_DNA"/>
</dbReference>
<evidence type="ECO:0000313" key="5">
    <source>
        <dbReference type="Proteomes" id="UP000521017"/>
    </source>
</evidence>
<dbReference type="InterPro" id="IPR016035">
    <property type="entry name" value="Acyl_Trfase/lysoPLipase"/>
</dbReference>
<dbReference type="RefSeq" id="WP_184629062.1">
    <property type="nucleotide sequence ID" value="NZ_JACHCC010000016.1"/>
</dbReference>
<feature type="short sequence motif" description="GXGXXG" evidence="2">
    <location>
        <begin position="14"/>
        <end position="19"/>
    </location>
</feature>
<evidence type="ECO:0000256" key="1">
    <source>
        <dbReference type="ARBA" id="ARBA00023098"/>
    </source>
</evidence>
<feature type="domain" description="PNPLA" evidence="3">
    <location>
        <begin position="10"/>
        <end position="200"/>
    </location>
</feature>
<dbReference type="PROSITE" id="PS51635">
    <property type="entry name" value="PNPLA"/>
    <property type="match status" value="1"/>
</dbReference>
<dbReference type="Gene3D" id="3.40.1090.10">
    <property type="entry name" value="Cytosolic phospholipase A2 catalytic domain"/>
    <property type="match status" value="2"/>
</dbReference>
<organism evidence="4 5">
    <name type="scientific">Pedobacter cryoconitis</name>
    <dbReference type="NCBI Taxonomy" id="188932"/>
    <lineage>
        <taxon>Bacteria</taxon>
        <taxon>Pseudomonadati</taxon>
        <taxon>Bacteroidota</taxon>
        <taxon>Sphingobacteriia</taxon>
        <taxon>Sphingobacteriales</taxon>
        <taxon>Sphingobacteriaceae</taxon>
        <taxon>Pedobacter</taxon>
    </lineage>
</organism>
<dbReference type="AlphaFoldDB" id="A0A7X0ML78"/>
<sequence length="292" mass="31339">MNIKKVTKGIVLGGGGQVGRAWLAGLVSQLIETGVKLQDSDVIIGTSAGSQIGAQIALGTLDLKNAPTPPEKYVDFSTVTSDAFTNLYTMLADAALAPNPVKVLKEVGKCALNADTMSEDQAMHRLSYLNGYNWPENFKTTAVSALTGKFHLLDKDSDITLKLAVASSSALPGVFPPVSINGDRYMDGGVRSMINADLAIGNELVLVVSCFSLEVSSAHTAQDILNNKILEEIQTLKENGSTVKLISPNSEFKKLTKNGTEMLNLSLMPDAWHIGRNQALDEGKDIDVRWMM</sequence>
<keyword evidence="2" id="KW-0442">Lipid degradation</keyword>
<dbReference type="Proteomes" id="UP000521017">
    <property type="component" value="Unassembled WGS sequence"/>
</dbReference>
<feature type="active site" description="Proton acceptor" evidence="2">
    <location>
        <position position="187"/>
    </location>
</feature>
<comment type="caution">
    <text evidence="4">The sequence shown here is derived from an EMBL/GenBank/DDBJ whole genome shotgun (WGS) entry which is preliminary data.</text>
</comment>
<keyword evidence="1 2" id="KW-0443">Lipid metabolism</keyword>